<dbReference type="OrthoDB" id="9810797at2"/>
<gene>
    <name evidence="4" type="ORF">CRD36_12820</name>
</gene>
<comment type="similarity">
    <text evidence="1 3">Belongs to the enoyl-CoA hydratase/isomerase family.</text>
</comment>
<dbReference type="Pfam" id="PF00378">
    <property type="entry name" value="ECH_1"/>
    <property type="match status" value="1"/>
</dbReference>
<dbReference type="SUPFAM" id="SSF52096">
    <property type="entry name" value="ClpP/crotonase"/>
    <property type="match status" value="1"/>
</dbReference>
<evidence type="ECO:0000256" key="2">
    <source>
        <dbReference type="ARBA" id="ARBA00023239"/>
    </source>
</evidence>
<proteinExistence type="inferred from homology"/>
<dbReference type="PANTHER" id="PTHR11941:SF54">
    <property type="entry name" value="ENOYL-COA HYDRATASE, MITOCHONDRIAL"/>
    <property type="match status" value="1"/>
</dbReference>
<dbReference type="Gene3D" id="3.90.226.10">
    <property type="entry name" value="2-enoyl-CoA Hydratase, Chain A, domain 1"/>
    <property type="match status" value="1"/>
</dbReference>
<dbReference type="RefSeq" id="WP_099473892.1">
    <property type="nucleotide sequence ID" value="NZ_CP041025.1"/>
</dbReference>
<name>A0A2G4YP29_9PROT</name>
<evidence type="ECO:0000256" key="1">
    <source>
        <dbReference type="ARBA" id="ARBA00005254"/>
    </source>
</evidence>
<organism evidence="4 5">
    <name type="scientific">Paremcibacter congregatus</name>
    <dbReference type="NCBI Taxonomy" id="2043170"/>
    <lineage>
        <taxon>Bacteria</taxon>
        <taxon>Pseudomonadati</taxon>
        <taxon>Pseudomonadota</taxon>
        <taxon>Alphaproteobacteria</taxon>
        <taxon>Emcibacterales</taxon>
        <taxon>Emcibacteraceae</taxon>
        <taxon>Paremcibacter</taxon>
    </lineage>
</organism>
<reference evidence="4 5" key="1">
    <citation type="submission" date="2017-10" db="EMBL/GenBank/DDBJ databases">
        <title>Frigbacter circumglobatus gen. nov. sp. nov., isolated from sediment cultured in situ.</title>
        <authorList>
            <person name="Zhao Z."/>
        </authorList>
    </citation>
    <scope>NUCLEOTIDE SEQUENCE [LARGE SCALE GENOMIC DNA]</scope>
    <source>
        <strain evidence="4 5">ZYL</strain>
    </source>
</reference>
<dbReference type="InterPro" id="IPR014748">
    <property type="entry name" value="Enoyl-CoA_hydra_C"/>
</dbReference>
<dbReference type="GO" id="GO:0006635">
    <property type="term" value="P:fatty acid beta-oxidation"/>
    <property type="evidence" value="ECO:0007669"/>
    <property type="project" value="TreeGrafter"/>
</dbReference>
<dbReference type="InterPro" id="IPR029045">
    <property type="entry name" value="ClpP/crotonase-like_dom_sf"/>
</dbReference>
<sequence length="259" mass="28597">MMSDAPIYLEKDQNIGWLTLNRPARKNALNKEMWQAIPDLVRDAVKDPAIKLLILRSAVENIFCAGADISEFDLFMTDMTARDENRQALRAACAALEDCDIPTLAMIQGACVGGGCILALCCDLRFGDTSSRYGITPAKLGLVYGLSDTRRLLDQVGPAATRDILFSARILSATKALQTGLVNEIYAPAMLEQEVRDYAALLLANSPHSLKEIKQVIKRVQNGMRDDDELSEEIFTKAFDGPDHQEGVEAFLNKRTPVY</sequence>
<dbReference type="InParanoid" id="A0A2G4YP29"/>
<dbReference type="InterPro" id="IPR001753">
    <property type="entry name" value="Enoyl-CoA_hydra/iso"/>
</dbReference>
<dbReference type="AlphaFoldDB" id="A0A2G4YP29"/>
<evidence type="ECO:0000256" key="3">
    <source>
        <dbReference type="RuleBase" id="RU003707"/>
    </source>
</evidence>
<dbReference type="GO" id="GO:0016829">
    <property type="term" value="F:lyase activity"/>
    <property type="evidence" value="ECO:0007669"/>
    <property type="project" value="UniProtKB-KW"/>
</dbReference>
<evidence type="ECO:0000313" key="5">
    <source>
        <dbReference type="Proteomes" id="UP000229730"/>
    </source>
</evidence>
<protein>
    <submittedName>
        <fullName evidence="4">Enoyl-CoA hydratase</fullName>
    </submittedName>
</protein>
<dbReference type="CDD" id="cd06558">
    <property type="entry name" value="crotonase-like"/>
    <property type="match status" value="1"/>
</dbReference>
<evidence type="ECO:0000313" key="4">
    <source>
        <dbReference type="EMBL" id="PHZ84079.1"/>
    </source>
</evidence>
<keyword evidence="2" id="KW-0456">Lyase</keyword>
<dbReference type="PANTHER" id="PTHR11941">
    <property type="entry name" value="ENOYL-COA HYDRATASE-RELATED"/>
    <property type="match status" value="1"/>
</dbReference>
<comment type="caution">
    <text evidence="4">The sequence shown here is derived from an EMBL/GenBank/DDBJ whole genome shotgun (WGS) entry which is preliminary data.</text>
</comment>
<dbReference type="InterPro" id="IPR018376">
    <property type="entry name" value="Enoyl-CoA_hyd/isom_CS"/>
</dbReference>
<accession>A0A2G4YP29</accession>
<keyword evidence="5" id="KW-1185">Reference proteome</keyword>
<dbReference type="Proteomes" id="UP000229730">
    <property type="component" value="Unassembled WGS sequence"/>
</dbReference>
<dbReference type="Gene3D" id="1.10.12.10">
    <property type="entry name" value="Lyase 2-enoyl-coa Hydratase, Chain A, domain 2"/>
    <property type="match status" value="1"/>
</dbReference>
<dbReference type="EMBL" id="PDEM01000025">
    <property type="protein sequence ID" value="PHZ84079.1"/>
    <property type="molecule type" value="Genomic_DNA"/>
</dbReference>
<dbReference type="PROSITE" id="PS00166">
    <property type="entry name" value="ENOYL_COA_HYDRATASE"/>
    <property type="match status" value="1"/>
</dbReference>